<comment type="subcellular location">
    <subcellularLocation>
        <location evidence="1">Cell membrane</location>
        <topology evidence="1">Single-pass type I membrane protein</topology>
    </subcellularLocation>
</comment>
<gene>
    <name evidence="18" type="ORF">FSB_LOCUS43443</name>
</gene>
<sequence length="467" mass="51693">MVPKESKYGGHGLTIIITPSFELVTYAIFKDFLGLFNASNNGLSTNHLLAIELDTVVSPEFQDIDDNHVGIDVNNLESIESATAAYFSDQDGKNISMDLESGDSMHLWTDYDDTEKLLNVTLAPTSIPKPNRPLLSTHIDLSPILLESMYIGFSAATGVVTGDHYILGWSFNKSGQSQSLDVSKLPPLPRQGKTKEKTRLLIMILVIAVMLVLITISGAAYVLRRKKFEEIREDWEREYGPQRFTYKNLYRATKGFLDKELLGAGGFGKVYRGILPSSNVKIAVKKEIGLAKLCNHGSNPQTTHVAGTVGYLAPELTRTGRATTCTDVFAFGAFILEVACGRRPIEPELLPEEVILVDWVFECWRKRAILDASDPRLDGDYVEEEMELVLKLGLLCSHSMPASRPSMRQVMQFLDGNVDLPELPHDSACFGYFTREVSEIYLSIPSSFGRGSAPSFPTTDSILKSGH</sequence>
<keyword evidence="10 15" id="KW-0067">ATP-binding</keyword>
<dbReference type="Gene3D" id="1.10.510.10">
    <property type="entry name" value="Transferase(Phosphotransferase) domain 1"/>
    <property type="match status" value="1"/>
</dbReference>
<dbReference type="GO" id="GO:0005524">
    <property type="term" value="F:ATP binding"/>
    <property type="evidence" value="ECO:0007669"/>
    <property type="project" value="UniProtKB-UniRule"/>
</dbReference>
<evidence type="ECO:0000256" key="8">
    <source>
        <dbReference type="ARBA" id="ARBA00022734"/>
    </source>
</evidence>
<dbReference type="GO" id="GO:0005886">
    <property type="term" value="C:plasma membrane"/>
    <property type="evidence" value="ECO:0007669"/>
    <property type="project" value="UniProtKB-SubCell"/>
</dbReference>
<dbReference type="PANTHER" id="PTHR27007">
    <property type="match status" value="1"/>
</dbReference>
<evidence type="ECO:0000256" key="1">
    <source>
        <dbReference type="ARBA" id="ARBA00004251"/>
    </source>
</evidence>
<keyword evidence="6 16" id="KW-0812">Transmembrane</keyword>
<evidence type="ECO:0000256" key="15">
    <source>
        <dbReference type="PROSITE-ProRule" id="PRU10141"/>
    </source>
</evidence>
<evidence type="ECO:0000256" key="5">
    <source>
        <dbReference type="ARBA" id="ARBA00022475"/>
    </source>
</evidence>
<keyword evidence="7" id="KW-0732">Signal</keyword>
<dbReference type="FunFam" id="1.10.510.10:FF:000240">
    <property type="entry name" value="Lectin-domain containing receptor kinase A4.3"/>
    <property type="match status" value="1"/>
</dbReference>
<reference evidence="18" key="1">
    <citation type="submission" date="2018-02" db="EMBL/GenBank/DDBJ databases">
        <authorList>
            <person name="Cohen D.B."/>
            <person name="Kent A.D."/>
        </authorList>
    </citation>
    <scope>NUCLEOTIDE SEQUENCE</scope>
</reference>
<dbReference type="GO" id="GO:0002229">
    <property type="term" value="P:defense response to oomycetes"/>
    <property type="evidence" value="ECO:0007669"/>
    <property type="project" value="UniProtKB-ARBA"/>
</dbReference>
<dbReference type="Pfam" id="PF00069">
    <property type="entry name" value="Pkinase"/>
    <property type="match status" value="1"/>
</dbReference>
<dbReference type="InterPro" id="IPR013320">
    <property type="entry name" value="ConA-like_dom_sf"/>
</dbReference>
<dbReference type="InterPro" id="IPR011009">
    <property type="entry name" value="Kinase-like_dom_sf"/>
</dbReference>
<accession>A0A2N9HV82</accession>
<comment type="similarity">
    <text evidence="2">Belongs to the leguminous lectin family.</text>
</comment>
<feature type="domain" description="Protein kinase" evidence="17">
    <location>
        <begin position="256"/>
        <end position="414"/>
    </location>
</feature>
<keyword evidence="5" id="KW-1003">Cell membrane</keyword>
<dbReference type="InterPro" id="IPR050528">
    <property type="entry name" value="L-type_Lectin-RKs"/>
</dbReference>
<evidence type="ECO:0000256" key="9">
    <source>
        <dbReference type="ARBA" id="ARBA00022741"/>
    </source>
</evidence>
<evidence type="ECO:0000256" key="14">
    <source>
        <dbReference type="ARBA" id="ARBA00023180"/>
    </source>
</evidence>
<evidence type="ECO:0000259" key="17">
    <source>
        <dbReference type="SMART" id="SM00220"/>
    </source>
</evidence>
<evidence type="ECO:0000256" key="4">
    <source>
        <dbReference type="ARBA" id="ARBA00010217"/>
    </source>
</evidence>
<protein>
    <recommendedName>
        <fullName evidence="17">Protein kinase domain-containing protein</fullName>
    </recommendedName>
</protein>
<evidence type="ECO:0000256" key="2">
    <source>
        <dbReference type="ARBA" id="ARBA00007606"/>
    </source>
</evidence>
<evidence type="ECO:0000256" key="12">
    <source>
        <dbReference type="ARBA" id="ARBA00023136"/>
    </source>
</evidence>
<dbReference type="Gene3D" id="2.60.120.200">
    <property type="match status" value="1"/>
</dbReference>
<evidence type="ECO:0000256" key="13">
    <source>
        <dbReference type="ARBA" id="ARBA00023170"/>
    </source>
</evidence>
<keyword evidence="8" id="KW-0430">Lectin</keyword>
<keyword evidence="9 15" id="KW-0547">Nucleotide-binding</keyword>
<evidence type="ECO:0000256" key="6">
    <source>
        <dbReference type="ARBA" id="ARBA00022692"/>
    </source>
</evidence>
<dbReference type="SUPFAM" id="SSF56112">
    <property type="entry name" value="Protein kinase-like (PK-like)"/>
    <property type="match status" value="1"/>
</dbReference>
<proteinExistence type="inferred from homology"/>
<dbReference type="GO" id="GO:0004672">
    <property type="term" value="F:protein kinase activity"/>
    <property type="evidence" value="ECO:0007669"/>
    <property type="project" value="InterPro"/>
</dbReference>
<dbReference type="SMART" id="SM00220">
    <property type="entry name" value="S_TKc"/>
    <property type="match status" value="1"/>
</dbReference>
<dbReference type="GO" id="GO:0030246">
    <property type="term" value="F:carbohydrate binding"/>
    <property type="evidence" value="ECO:0007669"/>
    <property type="project" value="UniProtKB-KW"/>
</dbReference>
<evidence type="ECO:0000256" key="7">
    <source>
        <dbReference type="ARBA" id="ARBA00022729"/>
    </source>
</evidence>
<dbReference type="CDD" id="cd06899">
    <property type="entry name" value="lectin_legume_LecRK_Arcelin_ConA"/>
    <property type="match status" value="1"/>
</dbReference>
<dbReference type="AlphaFoldDB" id="A0A2N9HV82"/>
<comment type="similarity">
    <text evidence="4">In the C-terminal section; belongs to the protein kinase superfamily. Ser/Thr protein kinase family.</text>
</comment>
<dbReference type="Pfam" id="PF00139">
    <property type="entry name" value="Lectin_legB"/>
    <property type="match status" value="1"/>
</dbReference>
<name>A0A2N9HV82_FAGSY</name>
<dbReference type="SUPFAM" id="SSF49899">
    <property type="entry name" value="Concanavalin A-like lectins/glucanases"/>
    <property type="match status" value="1"/>
</dbReference>
<feature type="transmembrane region" description="Helical" evidence="16">
    <location>
        <begin position="200"/>
        <end position="223"/>
    </location>
</feature>
<evidence type="ECO:0000256" key="11">
    <source>
        <dbReference type="ARBA" id="ARBA00022989"/>
    </source>
</evidence>
<keyword evidence="14" id="KW-0325">Glycoprotein</keyword>
<dbReference type="InterPro" id="IPR000719">
    <property type="entry name" value="Prot_kinase_dom"/>
</dbReference>
<evidence type="ECO:0000256" key="16">
    <source>
        <dbReference type="SAM" id="Phobius"/>
    </source>
</evidence>
<dbReference type="EMBL" id="OIVN01004113">
    <property type="protein sequence ID" value="SPD15561.1"/>
    <property type="molecule type" value="Genomic_DNA"/>
</dbReference>
<dbReference type="PROSITE" id="PS00107">
    <property type="entry name" value="PROTEIN_KINASE_ATP"/>
    <property type="match status" value="1"/>
</dbReference>
<dbReference type="InterPro" id="IPR017441">
    <property type="entry name" value="Protein_kinase_ATP_BS"/>
</dbReference>
<comment type="similarity">
    <text evidence="3">In the N-terminal section; belongs to the leguminous lectin family.</text>
</comment>
<feature type="binding site" evidence="15">
    <location>
        <position position="286"/>
    </location>
    <ligand>
        <name>ATP</name>
        <dbReference type="ChEBI" id="CHEBI:30616"/>
    </ligand>
</feature>
<evidence type="ECO:0000313" key="18">
    <source>
        <dbReference type="EMBL" id="SPD15561.1"/>
    </source>
</evidence>
<keyword evidence="13" id="KW-0675">Receptor</keyword>
<evidence type="ECO:0000256" key="3">
    <source>
        <dbReference type="ARBA" id="ARBA00008536"/>
    </source>
</evidence>
<evidence type="ECO:0000256" key="10">
    <source>
        <dbReference type="ARBA" id="ARBA00022840"/>
    </source>
</evidence>
<organism evidence="18">
    <name type="scientific">Fagus sylvatica</name>
    <name type="common">Beechnut</name>
    <dbReference type="NCBI Taxonomy" id="28930"/>
    <lineage>
        <taxon>Eukaryota</taxon>
        <taxon>Viridiplantae</taxon>
        <taxon>Streptophyta</taxon>
        <taxon>Embryophyta</taxon>
        <taxon>Tracheophyta</taxon>
        <taxon>Spermatophyta</taxon>
        <taxon>Magnoliopsida</taxon>
        <taxon>eudicotyledons</taxon>
        <taxon>Gunneridae</taxon>
        <taxon>Pentapetalae</taxon>
        <taxon>rosids</taxon>
        <taxon>fabids</taxon>
        <taxon>Fagales</taxon>
        <taxon>Fagaceae</taxon>
        <taxon>Fagus</taxon>
    </lineage>
</organism>
<keyword evidence="12 16" id="KW-0472">Membrane</keyword>
<dbReference type="InterPro" id="IPR001220">
    <property type="entry name" value="Legume_lectin_dom"/>
</dbReference>
<keyword evidence="11 16" id="KW-1133">Transmembrane helix</keyword>